<dbReference type="Pfam" id="PF13336">
    <property type="entry name" value="AcetylCoA_hyd_C"/>
    <property type="match status" value="1"/>
</dbReference>
<dbReference type="InterPro" id="IPR046433">
    <property type="entry name" value="ActCoA_hydro"/>
</dbReference>
<comment type="caution">
    <text evidence="5">The sequence shown here is derived from an EMBL/GenBank/DDBJ whole genome shotgun (WGS) entry which is preliminary data.</text>
</comment>
<organism evidence="5 6">
    <name type="scientific">Novosphingobium umbonatum</name>
    <dbReference type="NCBI Taxonomy" id="1908524"/>
    <lineage>
        <taxon>Bacteria</taxon>
        <taxon>Pseudomonadati</taxon>
        <taxon>Pseudomonadota</taxon>
        <taxon>Alphaproteobacteria</taxon>
        <taxon>Sphingomonadales</taxon>
        <taxon>Sphingomonadaceae</taxon>
        <taxon>Novosphingobium</taxon>
    </lineage>
</organism>
<feature type="domain" description="Acetyl-CoA hydrolase/transferase C-terminal" evidence="4">
    <location>
        <begin position="285"/>
        <end position="436"/>
    </location>
</feature>
<dbReference type="RefSeq" id="WP_127707776.1">
    <property type="nucleotide sequence ID" value="NZ_SACO01000004.1"/>
</dbReference>
<dbReference type="GO" id="GO:0006083">
    <property type="term" value="P:acetate metabolic process"/>
    <property type="evidence" value="ECO:0007669"/>
    <property type="project" value="InterPro"/>
</dbReference>
<dbReference type="Pfam" id="PF02550">
    <property type="entry name" value="AcetylCoA_hydro"/>
    <property type="match status" value="1"/>
</dbReference>
<dbReference type="SUPFAM" id="SSF100950">
    <property type="entry name" value="NagB/RpiA/CoA transferase-like"/>
    <property type="match status" value="2"/>
</dbReference>
<evidence type="ECO:0000259" key="4">
    <source>
        <dbReference type="Pfam" id="PF13336"/>
    </source>
</evidence>
<dbReference type="EMBL" id="SACO01000004">
    <property type="protein sequence ID" value="RVU05794.1"/>
    <property type="molecule type" value="Genomic_DNA"/>
</dbReference>
<dbReference type="Gene3D" id="3.40.1080.20">
    <property type="entry name" value="Acetyl-CoA hydrolase/transferase C-terminal domain"/>
    <property type="match status" value="1"/>
</dbReference>
<reference evidence="5 6" key="1">
    <citation type="submission" date="2019-01" db="EMBL/GenBank/DDBJ databases">
        <authorList>
            <person name="Chen W.-M."/>
        </authorList>
    </citation>
    <scope>NUCLEOTIDE SEQUENCE [LARGE SCALE GENOMIC DNA]</scope>
    <source>
        <strain evidence="5 6">FSY-9</strain>
    </source>
</reference>
<proteinExistence type="inferred from homology"/>
<dbReference type="InterPro" id="IPR038460">
    <property type="entry name" value="AcetylCoA_hyd_C_sf"/>
</dbReference>
<dbReference type="PANTHER" id="PTHR21432">
    <property type="entry name" value="ACETYL-COA HYDROLASE-RELATED"/>
    <property type="match status" value="1"/>
</dbReference>
<evidence type="ECO:0000313" key="6">
    <source>
        <dbReference type="Proteomes" id="UP000282837"/>
    </source>
</evidence>
<keyword evidence="2 5" id="KW-0808">Transferase</keyword>
<keyword evidence="5" id="KW-0378">Hydrolase</keyword>
<dbReference type="GO" id="GO:0008775">
    <property type="term" value="F:acetate CoA-transferase activity"/>
    <property type="evidence" value="ECO:0007669"/>
    <property type="project" value="InterPro"/>
</dbReference>
<protein>
    <submittedName>
        <fullName evidence="5">Acetyl-CoA hydrolase/transferase family protein</fullName>
    </submittedName>
</protein>
<accession>A0A3S2Y9Y5</accession>
<dbReference type="GO" id="GO:0016787">
    <property type="term" value="F:hydrolase activity"/>
    <property type="evidence" value="ECO:0007669"/>
    <property type="project" value="UniProtKB-KW"/>
</dbReference>
<sequence length="443" mass="47639">MEPVSNQFLSDYRAKLVSAEQAAGLIPDGAKVALSIGAATPPALLHALAERARQGAARDIRFYYMLLGAVAGRTIFDPELVDRLIPMSFFHNAVERGVDKVLGEQHLVDFLPAHFSQIPRAMVEHVGVDTLITTVSPMDADGYFSFGTNADYAIPVARKPGIRMILEVNQHMPRVRGDCMVHISQVAALVEHHQPLLQASPAPLSDVDRQIGQIIAGLVDDGACLQMGIGALPDAVCAGLEHHRNLGIHTELLSPGMAQLVRRGVVDNSAKQIHTGKTIFAFALGDAALYDLIHDNPDAEAWPVDYVNHPATICRNDRVVSVNATTQVDFHGACNSEFVGGRQFSGTGGQVDFVRGAYLSRGGKSIIACHSTAARGTVSRITPQLTGPVTTGRADVHIIVTEYGWADMKGKSVAQRAQALIGLAHPDFREELARQAHAMKLEA</sequence>
<dbReference type="AlphaFoldDB" id="A0A3S2Y9Y5"/>
<dbReference type="InterPro" id="IPR026888">
    <property type="entry name" value="AcetylCoA_hyd_C"/>
</dbReference>
<name>A0A3S2Y9Y5_9SPHN</name>
<evidence type="ECO:0000313" key="5">
    <source>
        <dbReference type="EMBL" id="RVU05794.1"/>
    </source>
</evidence>
<evidence type="ECO:0000256" key="1">
    <source>
        <dbReference type="ARBA" id="ARBA00009632"/>
    </source>
</evidence>
<dbReference type="OrthoDB" id="9801795at2"/>
<keyword evidence="6" id="KW-1185">Reference proteome</keyword>
<dbReference type="Gene3D" id="3.30.750.70">
    <property type="entry name" value="4-hydroxybutyrate coenzyme like domains"/>
    <property type="match status" value="1"/>
</dbReference>
<dbReference type="InterPro" id="IPR003702">
    <property type="entry name" value="ActCoA_hydro_N"/>
</dbReference>
<gene>
    <name evidence="5" type="ORF">EOE18_07375</name>
</gene>
<evidence type="ECO:0000256" key="2">
    <source>
        <dbReference type="ARBA" id="ARBA00022679"/>
    </source>
</evidence>
<dbReference type="InterPro" id="IPR037171">
    <property type="entry name" value="NagB/RpiA_transferase-like"/>
</dbReference>
<feature type="domain" description="Acetyl-CoA hydrolase/transferase N-terminal" evidence="3">
    <location>
        <begin position="11"/>
        <end position="193"/>
    </location>
</feature>
<comment type="similarity">
    <text evidence="1">Belongs to the acetyl-CoA hydrolase/transferase family.</text>
</comment>
<dbReference type="Proteomes" id="UP000282837">
    <property type="component" value="Unassembled WGS sequence"/>
</dbReference>
<evidence type="ECO:0000259" key="3">
    <source>
        <dbReference type="Pfam" id="PF02550"/>
    </source>
</evidence>
<dbReference type="PANTHER" id="PTHR21432:SF20">
    <property type="entry name" value="ACETYL-COA HYDROLASE"/>
    <property type="match status" value="1"/>
</dbReference>
<dbReference type="Gene3D" id="3.40.1080.10">
    <property type="entry name" value="Glutaconate Coenzyme A-transferase"/>
    <property type="match status" value="1"/>
</dbReference>